<organism evidence="1 2">
    <name type="scientific">Caerostris darwini</name>
    <dbReference type="NCBI Taxonomy" id="1538125"/>
    <lineage>
        <taxon>Eukaryota</taxon>
        <taxon>Metazoa</taxon>
        <taxon>Ecdysozoa</taxon>
        <taxon>Arthropoda</taxon>
        <taxon>Chelicerata</taxon>
        <taxon>Arachnida</taxon>
        <taxon>Araneae</taxon>
        <taxon>Araneomorphae</taxon>
        <taxon>Entelegynae</taxon>
        <taxon>Araneoidea</taxon>
        <taxon>Araneidae</taxon>
        <taxon>Caerostris</taxon>
    </lineage>
</organism>
<evidence type="ECO:0000313" key="2">
    <source>
        <dbReference type="Proteomes" id="UP001054837"/>
    </source>
</evidence>
<name>A0AAV4ME25_9ARAC</name>
<gene>
    <name evidence="1" type="ORF">CDAR_114681</name>
</gene>
<protein>
    <submittedName>
        <fullName evidence="1">Uncharacterized protein</fullName>
    </submittedName>
</protein>
<accession>A0AAV4ME25</accession>
<evidence type="ECO:0000313" key="1">
    <source>
        <dbReference type="EMBL" id="GIX70674.1"/>
    </source>
</evidence>
<proteinExistence type="predicted"/>
<keyword evidence="2" id="KW-1185">Reference proteome</keyword>
<dbReference type="Proteomes" id="UP001054837">
    <property type="component" value="Unassembled WGS sequence"/>
</dbReference>
<comment type="caution">
    <text evidence="1">The sequence shown here is derived from an EMBL/GenBank/DDBJ whole genome shotgun (WGS) entry which is preliminary data.</text>
</comment>
<sequence>MDPSAQRYIVSLRRHAPTFLSPTHKGVAGFVGCILIEQTPVLWSRKMSTINLAADDMQIVSEGYLDGSFEAKVLMVVT</sequence>
<reference evidence="1 2" key="1">
    <citation type="submission" date="2021-06" db="EMBL/GenBank/DDBJ databases">
        <title>Caerostris darwini draft genome.</title>
        <authorList>
            <person name="Kono N."/>
            <person name="Arakawa K."/>
        </authorList>
    </citation>
    <scope>NUCLEOTIDE SEQUENCE [LARGE SCALE GENOMIC DNA]</scope>
</reference>
<dbReference type="AlphaFoldDB" id="A0AAV4ME25"/>
<dbReference type="EMBL" id="BPLQ01000391">
    <property type="protein sequence ID" value="GIX70674.1"/>
    <property type="molecule type" value="Genomic_DNA"/>
</dbReference>